<dbReference type="AlphaFoldDB" id="A0AAN8RLL1"/>
<accession>A0AAN8RLL1</accession>
<reference evidence="1 2" key="1">
    <citation type="submission" date="2019-10" db="EMBL/GenBank/DDBJ databases">
        <authorList>
            <person name="Palmer J.M."/>
        </authorList>
    </citation>
    <scope>NUCLEOTIDE SEQUENCE [LARGE SCALE GENOMIC DNA]</scope>
    <source>
        <strain evidence="1 2">TWF718</strain>
    </source>
</reference>
<dbReference type="Proteomes" id="UP001313282">
    <property type="component" value="Unassembled WGS sequence"/>
</dbReference>
<keyword evidence="2" id="KW-1185">Reference proteome</keyword>
<dbReference type="InterPro" id="IPR011333">
    <property type="entry name" value="SKP1/BTB/POZ_sf"/>
</dbReference>
<name>A0AAN8RLL1_9PEZI</name>
<comment type="caution">
    <text evidence="1">The sequence shown here is derived from an EMBL/GenBank/DDBJ whole genome shotgun (WGS) entry which is preliminary data.</text>
</comment>
<protein>
    <submittedName>
        <fullName evidence="1">Uncharacterized protein</fullName>
    </submittedName>
</protein>
<sequence length="100" mass="11117">MASGASGNSHRLQKLTENSIDYLETSTIPDNLSLLNAPTGWDVLAVVGAVKKEYQLHETIIAAQGEYFAAATWRKLLEGRNRRMVFEEFEPEATFEEVSG</sequence>
<gene>
    <name evidence="1" type="ORF">TWF718_009657</name>
</gene>
<organism evidence="1 2">
    <name type="scientific">Orbilia javanica</name>
    <dbReference type="NCBI Taxonomy" id="47235"/>
    <lineage>
        <taxon>Eukaryota</taxon>
        <taxon>Fungi</taxon>
        <taxon>Dikarya</taxon>
        <taxon>Ascomycota</taxon>
        <taxon>Pezizomycotina</taxon>
        <taxon>Orbiliomycetes</taxon>
        <taxon>Orbiliales</taxon>
        <taxon>Orbiliaceae</taxon>
        <taxon>Orbilia</taxon>
    </lineage>
</organism>
<proteinExistence type="predicted"/>
<evidence type="ECO:0000313" key="2">
    <source>
        <dbReference type="Proteomes" id="UP001313282"/>
    </source>
</evidence>
<dbReference type="EMBL" id="JAVHNR010000007">
    <property type="protein sequence ID" value="KAK6336868.1"/>
    <property type="molecule type" value="Genomic_DNA"/>
</dbReference>
<evidence type="ECO:0000313" key="1">
    <source>
        <dbReference type="EMBL" id="KAK6336868.1"/>
    </source>
</evidence>
<dbReference type="Gene3D" id="3.30.710.10">
    <property type="entry name" value="Potassium Channel Kv1.1, Chain A"/>
    <property type="match status" value="1"/>
</dbReference>